<dbReference type="Proteomes" id="UP000294662">
    <property type="component" value="Unassembled WGS sequence"/>
</dbReference>
<evidence type="ECO:0000313" key="2">
    <source>
        <dbReference type="Proteomes" id="UP000294662"/>
    </source>
</evidence>
<organism evidence="1 2">
    <name type="scientific">Antarcticimicrobium sediminis</name>
    <dbReference type="NCBI Taxonomy" id="2546227"/>
    <lineage>
        <taxon>Bacteria</taxon>
        <taxon>Pseudomonadati</taxon>
        <taxon>Pseudomonadota</taxon>
        <taxon>Alphaproteobacteria</taxon>
        <taxon>Rhodobacterales</taxon>
        <taxon>Paracoccaceae</taxon>
        <taxon>Antarcticimicrobium</taxon>
    </lineage>
</organism>
<protein>
    <submittedName>
        <fullName evidence="1">Uncharacterized protein</fullName>
    </submittedName>
</protein>
<dbReference type="OrthoDB" id="9803878at2"/>
<accession>A0A4R5EH63</accession>
<dbReference type="AlphaFoldDB" id="A0A4R5EH63"/>
<keyword evidence="2" id="KW-1185">Reference proteome</keyword>
<reference evidence="1 2" key="1">
    <citation type="submission" date="2019-03" db="EMBL/GenBank/DDBJ databases">
        <authorList>
            <person name="Zhang S."/>
        </authorList>
    </citation>
    <scope>NUCLEOTIDE SEQUENCE [LARGE SCALE GENOMIC DNA]</scope>
    <source>
        <strain evidence="1 2">S4J41</strain>
    </source>
</reference>
<evidence type="ECO:0000313" key="1">
    <source>
        <dbReference type="EMBL" id="TDE33708.1"/>
    </source>
</evidence>
<dbReference type="EMBL" id="SMFP01000028">
    <property type="protein sequence ID" value="TDE33708.1"/>
    <property type="molecule type" value="Genomic_DNA"/>
</dbReference>
<sequence length="67" mass="7569">MIQSQDCIPIDSCEYRPDTRLHLITCSKASEKLLALIGASTHGFNNPRRRHSALGWKSLVTFERQVA</sequence>
<gene>
    <name evidence="1" type="ORF">E1B25_20935</name>
</gene>
<comment type="caution">
    <text evidence="1">The sequence shown here is derived from an EMBL/GenBank/DDBJ whole genome shotgun (WGS) entry which is preliminary data.</text>
</comment>
<name>A0A4R5EH63_9RHOB</name>
<proteinExistence type="predicted"/>